<gene>
    <name evidence="12" type="ORF">HJG63_017642</name>
</gene>
<comment type="catalytic activity">
    <reaction evidence="8">
        <text>ATP + H2O = ADP + phosphate + H(+)</text>
        <dbReference type="Rhea" id="RHEA:13065"/>
        <dbReference type="ChEBI" id="CHEBI:15377"/>
        <dbReference type="ChEBI" id="CHEBI:15378"/>
        <dbReference type="ChEBI" id="CHEBI:30616"/>
        <dbReference type="ChEBI" id="CHEBI:43474"/>
        <dbReference type="ChEBI" id="CHEBI:456216"/>
        <dbReference type="EC" id="3.6.4.13"/>
    </reaction>
</comment>
<dbReference type="InterPro" id="IPR048392">
    <property type="entry name" value="MTR4-like_stalk"/>
</dbReference>
<dbReference type="FunFam" id="3.40.50.300:FF:000447">
    <property type="entry name" value="helicase SKI2W isoform X2"/>
    <property type="match status" value="1"/>
</dbReference>
<organism evidence="12 13">
    <name type="scientific">Rousettus aegyptiacus</name>
    <name type="common">Egyptian fruit bat</name>
    <name type="synonym">Pteropus aegyptiacus</name>
    <dbReference type="NCBI Taxonomy" id="9407"/>
    <lineage>
        <taxon>Eukaryota</taxon>
        <taxon>Metazoa</taxon>
        <taxon>Chordata</taxon>
        <taxon>Craniata</taxon>
        <taxon>Vertebrata</taxon>
        <taxon>Euteleostomi</taxon>
        <taxon>Mammalia</taxon>
        <taxon>Eutheria</taxon>
        <taxon>Laurasiatheria</taxon>
        <taxon>Chiroptera</taxon>
        <taxon>Yinpterochiroptera</taxon>
        <taxon>Pteropodoidea</taxon>
        <taxon>Pteropodidae</taxon>
        <taxon>Rousettinae</taxon>
        <taxon>Rousettus</taxon>
    </lineage>
</organism>
<dbReference type="AlphaFoldDB" id="A0A7J8KGH6"/>
<evidence type="ECO:0000256" key="5">
    <source>
        <dbReference type="ARBA" id="ARBA00022806"/>
    </source>
</evidence>
<dbReference type="InterPro" id="IPR016438">
    <property type="entry name" value="SKI2-like"/>
</dbReference>
<dbReference type="SMART" id="SM00487">
    <property type="entry name" value="DEXDc"/>
    <property type="match status" value="1"/>
</dbReference>
<keyword evidence="6" id="KW-0067">ATP-binding</keyword>
<dbReference type="Gene3D" id="1.10.3380.30">
    <property type="match status" value="3"/>
</dbReference>
<dbReference type="Pfam" id="PF08148">
    <property type="entry name" value="DSHCT"/>
    <property type="match status" value="1"/>
</dbReference>
<keyword evidence="4" id="KW-0378">Hydrolase</keyword>
<dbReference type="PIRSF" id="PIRSF005198">
    <property type="entry name" value="Antiviral_helicase_SKI2"/>
    <property type="match status" value="1"/>
</dbReference>
<dbReference type="FunFam" id="1.10.3380.30:FF:000020">
    <property type="entry name" value="Ski2-like RNA helicase"/>
    <property type="match status" value="1"/>
</dbReference>
<dbReference type="GO" id="GO:0016787">
    <property type="term" value="F:hydrolase activity"/>
    <property type="evidence" value="ECO:0007669"/>
    <property type="project" value="UniProtKB-KW"/>
</dbReference>
<evidence type="ECO:0000256" key="3">
    <source>
        <dbReference type="ARBA" id="ARBA00022741"/>
    </source>
</evidence>
<evidence type="ECO:0000256" key="9">
    <source>
        <dbReference type="SAM" id="MobiDB-lite"/>
    </source>
</evidence>
<dbReference type="InterPro" id="IPR011545">
    <property type="entry name" value="DEAD/DEAH_box_helicase_dom"/>
</dbReference>
<dbReference type="PROSITE" id="PS51194">
    <property type="entry name" value="HELICASE_CTER"/>
    <property type="match status" value="1"/>
</dbReference>
<dbReference type="GO" id="GO:0055087">
    <property type="term" value="C:Ski complex"/>
    <property type="evidence" value="ECO:0007669"/>
    <property type="project" value="TreeGrafter"/>
</dbReference>
<dbReference type="Pfam" id="PF13234">
    <property type="entry name" value="MTR4_beta-barrel"/>
    <property type="match status" value="1"/>
</dbReference>
<feature type="domain" description="Helicase ATP-binding" evidence="10">
    <location>
        <begin position="319"/>
        <end position="475"/>
    </location>
</feature>
<keyword evidence="2" id="KW-0963">Cytoplasm</keyword>
<reference evidence="12 13" key="1">
    <citation type="journal article" date="2020" name="Nature">
        <title>Six reference-quality genomes reveal evolution of bat adaptations.</title>
        <authorList>
            <person name="Jebb D."/>
            <person name="Huang Z."/>
            <person name="Pippel M."/>
            <person name="Hughes G.M."/>
            <person name="Lavrichenko K."/>
            <person name="Devanna P."/>
            <person name="Winkler S."/>
            <person name="Jermiin L.S."/>
            <person name="Skirmuntt E.C."/>
            <person name="Katzourakis A."/>
            <person name="Burkitt-Gray L."/>
            <person name="Ray D.A."/>
            <person name="Sullivan K.A.M."/>
            <person name="Roscito J.G."/>
            <person name="Kirilenko B.M."/>
            <person name="Davalos L.M."/>
            <person name="Corthals A.P."/>
            <person name="Power M.L."/>
            <person name="Jones G."/>
            <person name="Ransome R.D."/>
            <person name="Dechmann D.K.N."/>
            <person name="Locatelli A.G."/>
            <person name="Puechmaille S.J."/>
            <person name="Fedrigo O."/>
            <person name="Jarvis E.D."/>
            <person name="Hiller M."/>
            <person name="Vernes S.C."/>
            <person name="Myers E.W."/>
            <person name="Teeling E.C."/>
        </authorList>
    </citation>
    <scope>NUCLEOTIDE SEQUENCE [LARGE SCALE GENOMIC DNA]</scope>
    <source>
        <strain evidence="12">MRouAeg1</strain>
        <tissue evidence="12">Muscle</tissue>
    </source>
</reference>
<dbReference type="GO" id="GO:0003724">
    <property type="term" value="F:RNA helicase activity"/>
    <property type="evidence" value="ECO:0007669"/>
    <property type="project" value="UniProtKB-EC"/>
</dbReference>
<dbReference type="GO" id="GO:0003723">
    <property type="term" value="F:RNA binding"/>
    <property type="evidence" value="ECO:0007669"/>
    <property type="project" value="UniProtKB-KW"/>
</dbReference>
<evidence type="ECO:0000313" key="13">
    <source>
        <dbReference type="Proteomes" id="UP000593571"/>
    </source>
</evidence>
<dbReference type="CDD" id="cd18795">
    <property type="entry name" value="SF2_C_Ski2"/>
    <property type="match status" value="1"/>
</dbReference>
<feature type="region of interest" description="Disordered" evidence="9">
    <location>
        <begin position="130"/>
        <end position="149"/>
    </location>
</feature>
<feature type="domain" description="Helicase C-terminal" evidence="11">
    <location>
        <begin position="585"/>
        <end position="755"/>
    </location>
</feature>
<dbReference type="Pfam" id="PF00271">
    <property type="entry name" value="Helicase_C"/>
    <property type="match status" value="1"/>
</dbReference>
<keyword evidence="13" id="KW-1185">Reference proteome</keyword>
<comment type="subcellular location">
    <subcellularLocation>
        <location evidence="1">Cytoplasm</location>
    </subcellularLocation>
</comment>
<keyword evidence="7" id="KW-0694">RNA-binding</keyword>
<dbReference type="EMBL" id="JACASE010000001">
    <property type="protein sequence ID" value="KAF6508007.1"/>
    <property type="molecule type" value="Genomic_DNA"/>
</dbReference>
<evidence type="ECO:0000256" key="7">
    <source>
        <dbReference type="ARBA" id="ARBA00022884"/>
    </source>
</evidence>
<proteinExistence type="predicted"/>
<name>A0A7J8KGH6_ROUAE</name>
<dbReference type="InterPro" id="IPR014001">
    <property type="entry name" value="Helicase_ATP-bd"/>
</dbReference>
<dbReference type="SMART" id="SM01142">
    <property type="entry name" value="DSHCT"/>
    <property type="match status" value="1"/>
</dbReference>
<dbReference type="Proteomes" id="UP000593571">
    <property type="component" value="Unassembled WGS sequence"/>
</dbReference>
<dbReference type="CDD" id="cd18027">
    <property type="entry name" value="DEXHc_SKIV2L"/>
    <property type="match status" value="1"/>
</dbReference>
<dbReference type="PANTHER" id="PTHR12131">
    <property type="entry name" value="ATP-DEPENDENT RNA AND DNA HELICASE"/>
    <property type="match status" value="1"/>
</dbReference>
<sequence length="1199" mass="133121">MMETERLALPPPDPLDLPLRAVELGCTGRWELLNVPGAPESTLPHGLPPCAPDLQQEAEESFLSSPAWLPLHGVEHSARKWQRKMDPWSLLAILGAPVPSDLQAQRHPTTGQILGYKEVLLENTDLSATTSLSLRRPPGPTSQSLWGNPTQYPFWPGGMDEPTMRDLSTQEEAEEDIDFEKDLLTIPPGFKKGMDFAPKDHPAPAPGLFSLSRLLEPLDLGGIDEFEREAVGQPGGTREDSVSASPCSAALARTSSLEDLVLKEASTVVSLPELSKPPPQEQWAIPVDVTSPVGDFYRLIPKPAFQWAFEPDVFQKQAILHLERHDSVFVAAHTSAGKTVVAEYAIALAQKHMTRTIYTSPIKALSNQKFRDFRNTFGDVGLLTGDVQLHPEASCLIMTTEILRSMLYSGSDVIRDLEWVIFDEVHYINDAERGVVWEEVLIMLPDHVSIILLSATVPNALEFADWIGRLKRRQIYVISTVARPVPLEHYLFTGNSPKTQGELFLLLDSRGTFHTKGYYAAVEAKKERMSKHAQTFGAKQPTHHGGPAQDRGVYLSLLAFLRTRAQLPVVVFTFSRGRCDEQASGLTSLDLTTSSEKSEIHLFLQRCLARLRGSDRQLPQVLHMSELLHRGLGVHHSGILPILKEIVEMLFSRGLVKVLFATETFAMGVNMPARTVVFDSMRKHDGSTFRDLLPGEYVQMAGRAGRRGLDPTGTVILLCKGRVPEMVDLHRMMMGKPSQLQSQFRLTYTMILNLLRVDALRVEDMMKRSFSEFPSRKDSKAHEQSLAELSKKLGALEEPDMTGQLVDLLEYYHWGEELTETRSLIQRRVLESVNGLKSLSAGRVVVVKNQEHHNVLGVILQVSSNSMSRVFTTLVLCDKPTSEDPQERGSASPDVPYPDDLIGFKLFLPEGPCDHTVAKLQTGDVAAITTKVLRVNGEKILEDFSKRQLPKFKKDPPIAAVTTAVQELLRLAQAYPAGPPTLDPVNDLQLKDVSVVEGELRARKLEELIRGAQCVHSPRFPTQYLKLRERMQIQKEMERLRFLLSDQSLLLLPEYHQRVEVLRILGYVDEAGTVKLAGRVACAMSSHELLLTELMFDNALSALQPEEIAALLSGLVCQSSGDTGEQLPSTLKQPFSELAGLSGTPEGLVVRCIQRLAEMCRSLRGAARLVGEPVLGAKMETAATLLRRDIVFAASLYTQ</sequence>
<dbReference type="SMART" id="SM00490">
    <property type="entry name" value="HELICc"/>
    <property type="match status" value="1"/>
</dbReference>
<keyword evidence="3" id="KW-0547">Nucleotide-binding</keyword>
<dbReference type="GO" id="GO:0070478">
    <property type="term" value="P:nuclear-transcribed mRNA catabolic process, 3'-5' exonucleolytic nonsense-mediated decay"/>
    <property type="evidence" value="ECO:0007669"/>
    <property type="project" value="TreeGrafter"/>
</dbReference>
<dbReference type="InterPro" id="IPR040801">
    <property type="entry name" value="Ski2_N"/>
</dbReference>
<dbReference type="Gene3D" id="3.40.50.300">
    <property type="entry name" value="P-loop containing nucleotide triphosphate hydrolases"/>
    <property type="match status" value="2"/>
</dbReference>
<evidence type="ECO:0000256" key="6">
    <source>
        <dbReference type="ARBA" id="ARBA00022840"/>
    </source>
</evidence>
<accession>A0A7J8KGH6</accession>
<dbReference type="InterPro" id="IPR027417">
    <property type="entry name" value="P-loop_NTPase"/>
</dbReference>
<dbReference type="Pfam" id="PF21408">
    <property type="entry name" value="MTR4-like_stalk"/>
    <property type="match status" value="1"/>
</dbReference>
<dbReference type="PROSITE" id="PS51192">
    <property type="entry name" value="HELICASE_ATP_BIND_1"/>
    <property type="match status" value="1"/>
</dbReference>
<evidence type="ECO:0000313" key="12">
    <source>
        <dbReference type="EMBL" id="KAF6508007.1"/>
    </source>
</evidence>
<dbReference type="SUPFAM" id="SSF52540">
    <property type="entry name" value="P-loop containing nucleoside triphosphate hydrolases"/>
    <property type="match status" value="1"/>
</dbReference>
<evidence type="ECO:0000259" key="11">
    <source>
        <dbReference type="PROSITE" id="PS51194"/>
    </source>
</evidence>
<dbReference type="InterPro" id="IPR025696">
    <property type="entry name" value="Beta-barrel_MTR4"/>
</dbReference>
<dbReference type="GO" id="GO:0005524">
    <property type="term" value="F:ATP binding"/>
    <property type="evidence" value="ECO:0007669"/>
    <property type="project" value="UniProtKB-KW"/>
</dbReference>
<dbReference type="InterPro" id="IPR012961">
    <property type="entry name" value="Ski2/MTR4_C"/>
</dbReference>
<evidence type="ECO:0000256" key="1">
    <source>
        <dbReference type="ARBA" id="ARBA00004496"/>
    </source>
</evidence>
<dbReference type="FunFam" id="3.40.50.300:FF:000354">
    <property type="entry name" value="ATP-dependent RNA helicase SKI2"/>
    <property type="match status" value="1"/>
</dbReference>
<dbReference type="InterPro" id="IPR050699">
    <property type="entry name" value="RNA-DNA_Helicase"/>
</dbReference>
<evidence type="ECO:0000256" key="8">
    <source>
        <dbReference type="ARBA" id="ARBA00047984"/>
    </source>
</evidence>
<dbReference type="Pfam" id="PF00270">
    <property type="entry name" value="DEAD"/>
    <property type="match status" value="1"/>
</dbReference>
<dbReference type="PANTHER" id="PTHR12131:SF1">
    <property type="entry name" value="ATP-DEPENDENT RNA HELICASE SUPV3L1, MITOCHONDRIAL-RELATED"/>
    <property type="match status" value="1"/>
</dbReference>
<evidence type="ECO:0000256" key="4">
    <source>
        <dbReference type="ARBA" id="ARBA00022801"/>
    </source>
</evidence>
<comment type="caution">
    <text evidence="12">The sequence shown here is derived from an EMBL/GenBank/DDBJ whole genome shotgun (WGS) entry which is preliminary data.</text>
</comment>
<dbReference type="InterPro" id="IPR001650">
    <property type="entry name" value="Helicase_C-like"/>
</dbReference>
<keyword evidence="5 12" id="KW-0347">Helicase</keyword>
<evidence type="ECO:0000256" key="2">
    <source>
        <dbReference type="ARBA" id="ARBA00022490"/>
    </source>
</evidence>
<protein>
    <submittedName>
        <fullName evidence="12">Ski2 like RNA helicase</fullName>
    </submittedName>
</protein>
<evidence type="ECO:0000259" key="10">
    <source>
        <dbReference type="PROSITE" id="PS51192"/>
    </source>
</evidence>
<dbReference type="Pfam" id="PF17911">
    <property type="entry name" value="Ski2_N"/>
    <property type="match status" value="1"/>
</dbReference>